<organism evidence="2 3">
    <name type="scientific">Streptomyces montanisoli</name>
    <dbReference type="NCBI Taxonomy" id="2798581"/>
    <lineage>
        <taxon>Bacteria</taxon>
        <taxon>Bacillati</taxon>
        <taxon>Actinomycetota</taxon>
        <taxon>Actinomycetes</taxon>
        <taxon>Kitasatosporales</taxon>
        <taxon>Streptomycetaceae</taxon>
        <taxon>Streptomyces</taxon>
    </lineage>
</organism>
<reference evidence="2" key="1">
    <citation type="submission" date="2021-03" db="EMBL/GenBank/DDBJ databases">
        <title>Whole genome sequence of Streptomyces bomunensis MMS17-BM035.</title>
        <authorList>
            <person name="Lee J.H."/>
        </authorList>
    </citation>
    <scope>NUCLEOTIDE SEQUENCE</scope>
    <source>
        <strain evidence="2">MMS17-BM035</strain>
    </source>
</reference>
<accession>A0A940M7M6</accession>
<gene>
    <name evidence="2" type="ORF">JFN87_09300</name>
</gene>
<name>A0A940M7M6_9ACTN</name>
<evidence type="ECO:0000313" key="3">
    <source>
        <dbReference type="Proteomes" id="UP000670475"/>
    </source>
</evidence>
<dbReference type="AlphaFoldDB" id="A0A940M7M6"/>
<keyword evidence="2" id="KW-0547">Nucleotide-binding</keyword>
<dbReference type="EMBL" id="JAGIQL010000026">
    <property type="protein sequence ID" value="MBP0457694.1"/>
    <property type="molecule type" value="Genomic_DNA"/>
</dbReference>
<feature type="region of interest" description="Disordered" evidence="1">
    <location>
        <begin position="324"/>
        <end position="345"/>
    </location>
</feature>
<feature type="compositionally biased region" description="Low complexity" evidence="1">
    <location>
        <begin position="784"/>
        <end position="809"/>
    </location>
</feature>
<dbReference type="SUPFAM" id="SSF52540">
    <property type="entry name" value="P-loop containing nucleoside triphosphate hydrolases"/>
    <property type="match status" value="1"/>
</dbReference>
<proteinExistence type="predicted"/>
<dbReference type="Proteomes" id="UP000670475">
    <property type="component" value="Unassembled WGS sequence"/>
</dbReference>
<dbReference type="InterPro" id="IPR051425">
    <property type="entry name" value="Formin_Homology"/>
</dbReference>
<feature type="region of interest" description="Disordered" evidence="1">
    <location>
        <begin position="601"/>
        <end position="620"/>
    </location>
</feature>
<comment type="caution">
    <text evidence="2">The sequence shown here is derived from an EMBL/GenBank/DDBJ whole genome shotgun (WGS) entry which is preliminary data.</text>
</comment>
<dbReference type="PANTHER" id="PTHR45725:SF1">
    <property type="entry name" value="DISHEVELLED ASSOCIATED ACTIVATOR OF MORPHOGENESIS, ISOFORM D"/>
    <property type="match status" value="1"/>
</dbReference>
<feature type="compositionally biased region" description="Basic and acidic residues" evidence="1">
    <location>
        <begin position="8"/>
        <end position="32"/>
    </location>
</feature>
<dbReference type="InterPro" id="IPR027417">
    <property type="entry name" value="P-loop_NTPase"/>
</dbReference>
<sequence>MDPMSAGPEEHGPGEERRPAALPERRPARREAATAALGQPSAAHTSAAHPARTVELISGDFLVTVNPVDGSEIEPCAPGQRPGPPVRRDAHERAALRRAGRPSVPPGPAAPPQPLLEREAEHDQLVGLLGRGRSIRLLGVPGSGRSALLDAVAARCATLAPDGLIRLNGYRRTATDLLYELYATVFGSAALHRPHRVELLAAVREIGAIVLVDDLEIGGEALDDLLSATPECAFLFAVTPDVPAPSPGAGVEEVLLAGLGRAASLDILERAVERPLTEAEKNWAGDLWFESEGLPLRFVQAGALLRQRDRLRAAPQRFDEFEAFAEHPEGAGTGTGAGTNTAAETPFDPAFDTAPGADGGQDVPLPSLGEGAAPAGLLASRLSESARETLRFAVALGGEVPHQAHLPALVGDTHADAALGELLHCALLTPVGGRYRLAPGVAAQLLAYGYGDDAAGHARTAAEHYTWWTGHPSVTAERVAQEGDAVLAAMGPLVPDAAGTALRLARSAAPVLLAGLRWGLWEKALRAGQGAARAAGEVAEEAYFHHELGVLALCAGNLDRARAELEASIGMRGIVADKSGTVAGRRALALVSDLELGTMPVPVTPRPAQEYETQPNETRPTPIVAALPAGAAETAPLREPVVSGPVPRPRGGRRLIGGAKRNMVAAGAGAVLAAVMGTVVTLGMASDNSPQSTHTATEQSDPEGDGLPPQEPATDAPQATHSHATSSHGAGGSVSSSPSASGPSGAASPPDAGGAPGGPSHSRTGSTGTTGDGDSGSPSGTGGSTSTSPGESSPSSSSSSPTDGSSTSTSPPPPSDSTSPTDSPTTPPPSSTSPSETTSETISGGGQSQSAQSASATASQSAQ</sequence>
<evidence type="ECO:0000256" key="1">
    <source>
        <dbReference type="SAM" id="MobiDB-lite"/>
    </source>
</evidence>
<evidence type="ECO:0000313" key="2">
    <source>
        <dbReference type="EMBL" id="MBP0457694.1"/>
    </source>
</evidence>
<feature type="compositionally biased region" description="Low complexity" evidence="1">
    <location>
        <begin position="33"/>
        <end position="49"/>
    </location>
</feature>
<feature type="compositionally biased region" description="Gly residues" evidence="1">
    <location>
        <begin position="768"/>
        <end position="783"/>
    </location>
</feature>
<feature type="region of interest" description="Disordered" evidence="1">
    <location>
        <begin position="71"/>
        <end position="90"/>
    </location>
</feature>
<protein>
    <submittedName>
        <fullName evidence="2">ATP-binding protein</fullName>
    </submittedName>
</protein>
<dbReference type="PANTHER" id="PTHR45725">
    <property type="entry name" value="FORMIN HOMOLOGY 2 FAMILY MEMBER"/>
    <property type="match status" value="1"/>
</dbReference>
<feature type="compositionally biased region" description="Polar residues" evidence="1">
    <location>
        <begin position="686"/>
        <end position="699"/>
    </location>
</feature>
<feature type="region of interest" description="Disordered" evidence="1">
    <location>
        <begin position="685"/>
        <end position="863"/>
    </location>
</feature>
<dbReference type="GO" id="GO:0005524">
    <property type="term" value="F:ATP binding"/>
    <property type="evidence" value="ECO:0007669"/>
    <property type="project" value="UniProtKB-KW"/>
</dbReference>
<keyword evidence="3" id="KW-1185">Reference proteome</keyword>
<feature type="region of interest" description="Disordered" evidence="1">
    <location>
        <begin position="1"/>
        <end position="49"/>
    </location>
</feature>
<feature type="compositionally biased region" description="Low complexity" evidence="1">
    <location>
        <begin position="832"/>
        <end position="863"/>
    </location>
</feature>
<keyword evidence="2" id="KW-0067">ATP-binding</keyword>
<feature type="compositionally biased region" description="Low complexity" evidence="1">
    <location>
        <begin position="716"/>
        <end position="767"/>
    </location>
</feature>